<keyword evidence="5" id="KW-1185">Reference proteome</keyword>
<dbReference type="AlphaFoldDB" id="A0A2S9XE89"/>
<protein>
    <submittedName>
        <fullName evidence="4">Alkaline phosphatase synthesis transcriptional regulatory protein SphR</fullName>
    </submittedName>
</protein>
<dbReference type="CDD" id="cd00156">
    <property type="entry name" value="REC"/>
    <property type="match status" value="1"/>
</dbReference>
<accession>A0A2S9XE89</accession>
<proteinExistence type="predicted"/>
<dbReference type="EMBL" id="PVNK01000254">
    <property type="protein sequence ID" value="PRP91173.1"/>
    <property type="molecule type" value="Genomic_DNA"/>
</dbReference>
<evidence type="ECO:0000256" key="2">
    <source>
        <dbReference type="PROSITE-ProRule" id="PRU00169"/>
    </source>
</evidence>
<evidence type="ECO:0000313" key="4">
    <source>
        <dbReference type="EMBL" id="PRP91173.1"/>
    </source>
</evidence>
<dbReference type="Gene3D" id="3.40.50.2300">
    <property type="match status" value="1"/>
</dbReference>
<dbReference type="RefSeq" id="WP_106394998.1">
    <property type="nucleotide sequence ID" value="NZ_PVNK01000254.1"/>
</dbReference>
<feature type="domain" description="Response regulatory" evidence="3">
    <location>
        <begin position="50"/>
        <end position="171"/>
    </location>
</feature>
<evidence type="ECO:0000313" key="5">
    <source>
        <dbReference type="Proteomes" id="UP000237968"/>
    </source>
</evidence>
<dbReference type="InterPro" id="IPR050595">
    <property type="entry name" value="Bact_response_regulator"/>
</dbReference>
<dbReference type="Proteomes" id="UP000237968">
    <property type="component" value="Unassembled WGS sequence"/>
</dbReference>
<feature type="modified residue" description="4-aspartylphosphate" evidence="2">
    <location>
        <position position="106"/>
    </location>
</feature>
<evidence type="ECO:0000256" key="1">
    <source>
        <dbReference type="ARBA" id="ARBA00022553"/>
    </source>
</evidence>
<comment type="caution">
    <text evidence="4">The sequence shown here is derived from an EMBL/GenBank/DDBJ whole genome shotgun (WGS) entry which is preliminary data.</text>
</comment>
<dbReference type="InterPro" id="IPR011006">
    <property type="entry name" value="CheY-like_superfamily"/>
</dbReference>
<sequence>MHFQGSMLNPVTIQNPSPASNPVIVPRGKFRRARWTAAQRARVLTRPRARVLVAESDARSRKRLTAALQLRGYEVVQQRSGKTLLSFLGRNLARHRRPPIDVMVLDGRLPGADGVAVLAALRRIGWEVPVIMLMGAEDETLHTRAREMGAAAVVDRPVDADTVARYVADIEPPM</sequence>
<dbReference type="SUPFAM" id="SSF52172">
    <property type="entry name" value="CheY-like"/>
    <property type="match status" value="1"/>
</dbReference>
<dbReference type="PROSITE" id="PS50110">
    <property type="entry name" value="RESPONSE_REGULATORY"/>
    <property type="match status" value="1"/>
</dbReference>
<dbReference type="Pfam" id="PF00072">
    <property type="entry name" value="Response_reg"/>
    <property type="match status" value="1"/>
</dbReference>
<gene>
    <name evidence="4" type="primary">sphR_2</name>
    <name evidence="4" type="ORF">ENSA5_57900</name>
</gene>
<dbReference type="InterPro" id="IPR001789">
    <property type="entry name" value="Sig_transdc_resp-reg_receiver"/>
</dbReference>
<name>A0A2S9XE89_9BACT</name>
<dbReference type="PANTHER" id="PTHR44591:SF3">
    <property type="entry name" value="RESPONSE REGULATORY DOMAIN-CONTAINING PROTEIN"/>
    <property type="match status" value="1"/>
</dbReference>
<organism evidence="4 5">
    <name type="scientific">Enhygromyxa salina</name>
    <dbReference type="NCBI Taxonomy" id="215803"/>
    <lineage>
        <taxon>Bacteria</taxon>
        <taxon>Pseudomonadati</taxon>
        <taxon>Myxococcota</taxon>
        <taxon>Polyangia</taxon>
        <taxon>Nannocystales</taxon>
        <taxon>Nannocystaceae</taxon>
        <taxon>Enhygromyxa</taxon>
    </lineage>
</organism>
<dbReference type="SMART" id="SM00448">
    <property type="entry name" value="REC"/>
    <property type="match status" value="1"/>
</dbReference>
<dbReference type="OrthoDB" id="9788090at2"/>
<reference evidence="4 5" key="1">
    <citation type="submission" date="2018-03" db="EMBL/GenBank/DDBJ databases">
        <title>Draft Genome Sequences of the Obligatory Marine Myxobacteria Enhygromyxa salina SWB005.</title>
        <authorList>
            <person name="Poehlein A."/>
            <person name="Moghaddam J.A."/>
            <person name="Harms H."/>
            <person name="Alanjari M."/>
            <person name="Koenig G.M."/>
            <person name="Daniel R."/>
            <person name="Schaeberle T.F."/>
        </authorList>
    </citation>
    <scope>NUCLEOTIDE SEQUENCE [LARGE SCALE GENOMIC DNA]</scope>
    <source>
        <strain evidence="4 5">SWB005</strain>
    </source>
</reference>
<keyword evidence="1 2" id="KW-0597">Phosphoprotein</keyword>
<evidence type="ECO:0000259" key="3">
    <source>
        <dbReference type="PROSITE" id="PS50110"/>
    </source>
</evidence>
<dbReference type="GO" id="GO:0000160">
    <property type="term" value="P:phosphorelay signal transduction system"/>
    <property type="evidence" value="ECO:0007669"/>
    <property type="project" value="InterPro"/>
</dbReference>
<dbReference type="PANTHER" id="PTHR44591">
    <property type="entry name" value="STRESS RESPONSE REGULATOR PROTEIN 1"/>
    <property type="match status" value="1"/>
</dbReference>